<evidence type="ECO:0000256" key="7">
    <source>
        <dbReference type="ARBA" id="ARBA00023136"/>
    </source>
</evidence>
<dbReference type="SMART" id="SM00382">
    <property type="entry name" value="AAA"/>
    <property type="match status" value="1"/>
</dbReference>
<dbReference type="OrthoDB" id="9762778at2"/>
<evidence type="ECO:0000256" key="8">
    <source>
        <dbReference type="SAM" id="Phobius"/>
    </source>
</evidence>
<name>A0A3A9AEY3_9FIRM</name>
<dbReference type="SUPFAM" id="SSF52540">
    <property type="entry name" value="P-loop containing nucleoside triphosphate hydrolases"/>
    <property type="match status" value="1"/>
</dbReference>
<dbReference type="PROSITE" id="PS50929">
    <property type="entry name" value="ABC_TM1F"/>
    <property type="match status" value="1"/>
</dbReference>
<evidence type="ECO:0000256" key="1">
    <source>
        <dbReference type="ARBA" id="ARBA00004651"/>
    </source>
</evidence>
<gene>
    <name evidence="11" type="ORF">D7V94_16730</name>
</gene>
<evidence type="ECO:0000256" key="4">
    <source>
        <dbReference type="ARBA" id="ARBA00022741"/>
    </source>
</evidence>
<dbReference type="FunFam" id="3.40.50.300:FF:000287">
    <property type="entry name" value="Multidrug ABC transporter ATP-binding protein"/>
    <property type="match status" value="1"/>
</dbReference>
<sequence length="584" mass="64038">MHEKLKHTFALSDKGAKDMVGAFFACILHNLSLMVPVVLLYNLISDLLGGGIPEGKNAFYIAGLVIALGLIMLTCYIQYNATFFATYVESGVRRLSLAEKLRKIPLSFFGKKDLSDLTTVLMTDCATLEGGLSHWVPEFIGSIISILLIAVGLFAFDWHMALASLWVLPVSFGIILASAGIMRVRQEKVTEVSIACSDGIQECLEKLRDLKANNAEEGYLKGLDKKIKDVEKYTVIGELTNAVFHTCGRMVLKLGIATTVLAGGVLLADGKITLLTFFAFMILVSRVYDPLIAALDNLSAIIMIMNIQCRRMDEILSHPEQEGAEKLTNRGYDIAFDHVGFSYEGFSSFNSGETVLKDVSFTAKQGQVTALVGPSGGGKTTVSRLASRFWDIQKGKITVGGMDISKIDPESLMSLYSIVFQDVTLFNNTVMENIRLGRKDATDEEVLEAARLANVDEFAKKLPDKWNTLIGENGCELSGGERQRISIARAFLKDAPIILLDEATASLDVENETLIQESLSRLIENKTVMLIAHRMRTVAGADKIVVLSEGTVAEQGSSDTLLKKNGIYARMVKLQTQSQNWAME</sequence>
<evidence type="ECO:0000313" key="11">
    <source>
        <dbReference type="EMBL" id="RKI89818.1"/>
    </source>
</evidence>
<dbReference type="InterPro" id="IPR003439">
    <property type="entry name" value="ABC_transporter-like_ATP-bd"/>
</dbReference>
<reference evidence="11 12" key="1">
    <citation type="submission" date="2018-09" db="EMBL/GenBank/DDBJ databases">
        <title>Murine metabolic-syndrome-specific gut microbial biobank.</title>
        <authorList>
            <person name="Liu C."/>
        </authorList>
    </citation>
    <scope>NUCLEOTIDE SEQUENCE [LARGE SCALE GENOMIC DNA]</scope>
    <source>
        <strain evidence="11 12">0.1xD8-82</strain>
    </source>
</reference>
<feature type="transmembrane region" description="Helical" evidence="8">
    <location>
        <begin position="259"/>
        <end position="284"/>
    </location>
</feature>
<dbReference type="Pfam" id="PF00664">
    <property type="entry name" value="ABC_membrane"/>
    <property type="match status" value="1"/>
</dbReference>
<dbReference type="InterPro" id="IPR011527">
    <property type="entry name" value="ABC1_TM_dom"/>
</dbReference>
<comment type="caution">
    <text evidence="11">The sequence shown here is derived from an EMBL/GenBank/DDBJ whole genome shotgun (WGS) entry which is preliminary data.</text>
</comment>
<dbReference type="RefSeq" id="WP_120471467.1">
    <property type="nucleotide sequence ID" value="NZ_RAYQ01000019.1"/>
</dbReference>
<evidence type="ECO:0000313" key="12">
    <source>
        <dbReference type="Proteomes" id="UP000280696"/>
    </source>
</evidence>
<dbReference type="Gene3D" id="1.20.1560.10">
    <property type="entry name" value="ABC transporter type 1, transmembrane domain"/>
    <property type="match status" value="1"/>
</dbReference>
<feature type="transmembrane region" description="Helical" evidence="8">
    <location>
        <begin position="162"/>
        <end position="181"/>
    </location>
</feature>
<feature type="transmembrane region" description="Helical" evidence="8">
    <location>
        <begin position="139"/>
        <end position="156"/>
    </location>
</feature>
<dbReference type="GO" id="GO:0016887">
    <property type="term" value="F:ATP hydrolysis activity"/>
    <property type="evidence" value="ECO:0007669"/>
    <property type="project" value="InterPro"/>
</dbReference>
<evidence type="ECO:0000256" key="2">
    <source>
        <dbReference type="ARBA" id="ARBA00022448"/>
    </source>
</evidence>
<protein>
    <submittedName>
        <fullName evidence="11">ABC transporter ATP-binding protein</fullName>
    </submittedName>
</protein>
<keyword evidence="4" id="KW-0547">Nucleotide-binding</keyword>
<evidence type="ECO:0000256" key="3">
    <source>
        <dbReference type="ARBA" id="ARBA00022692"/>
    </source>
</evidence>
<dbReference type="InterPro" id="IPR003593">
    <property type="entry name" value="AAA+_ATPase"/>
</dbReference>
<dbReference type="PANTHER" id="PTHR24221">
    <property type="entry name" value="ATP-BINDING CASSETTE SUB-FAMILY B"/>
    <property type="match status" value="1"/>
</dbReference>
<feature type="transmembrane region" description="Helical" evidence="8">
    <location>
        <begin position="20"/>
        <end position="44"/>
    </location>
</feature>
<evidence type="ECO:0000256" key="6">
    <source>
        <dbReference type="ARBA" id="ARBA00022989"/>
    </source>
</evidence>
<keyword evidence="6 8" id="KW-1133">Transmembrane helix</keyword>
<organism evidence="11 12">
    <name type="scientific">Parablautia intestinalis</name>
    <dbReference type="NCBI Taxonomy" id="2320100"/>
    <lineage>
        <taxon>Bacteria</taxon>
        <taxon>Bacillati</taxon>
        <taxon>Bacillota</taxon>
        <taxon>Clostridia</taxon>
        <taxon>Lachnospirales</taxon>
        <taxon>Lachnospiraceae</taxon>
        <taxon>Parablautia</taxon>
    </lineage>
</organism>
<dbReference type="InterPro" id="IPR036640">
    <property type="entry name" value="ABC1_TM_sf"/>
</dbReference>
<keyword evidence="3 8" id="KW-0812">Transmembrane</keyword>
<dbReference type="CDD" id="cd07346">
    <property type="entry name" value="ABC_6TM_exporters"/>
    <property type="match status" value="1"/>
</dbReference>
<feature type="domain" description="ABC transporter" evidence="9">
    <location>
        <begin position="334"/>
        <end position="574"/>
    </location>
</feature>
<feature type="domain" description="ABC transmembrane type-1" evidence="10">
    <location>
        <begin position="20"/>
        <end position="303"/>
    </location>
</feature>
<evidence type="ECO:0000259" key="9">
    <source>
        <dbReference type="PROSITE" id="PS50893"/>
    </source>
</evidence>
<dbReference type="PROSITE" id="PS00211">
    <property type="entry name" value="ABC_TRANSPORTER_1"/>
    <property type="match status" value="1"/>
</dbReference>
<accession>A0A3A9AEY3</accession>
<dbReference type="EMBL" id="RAYQ01000019">
    <property type="protein sequence ID" value="RKI89818.1"/>
    <property type="molecule type" value="Genomic_DNA"/>
</dbReference>
<dbReference type="GO" id="GO:0034040">
    <property type="term" value="F:ATPase-coupled lipid transmembrane transporter activity"/>
    <property type="evidence" value="ECO:0007669"/>
    <property type="project" value="TreeGrafter"/>
</dbReference>
<dbReference type="Gene3D" id="3.40.50.300">
    <property type="entry name" value="P-loop containing nucleotide triphosphate hydrolases"/>
    <property type="match status" value="1"/>
</dbReference>
<keyword evidence="7 8" id="KW-0472">Membrane</keyword>
<proteinExistence type="predicted"/>
<feature type="transmembrane region" description="Helical" evidence="8">
    <location>
        <begin position="59"/>
        <end position="77"/>
    </location>
</feature>
<dbReference type="Proteomes" id="UP000280696">
    <property type="component" value="Unassembled WGS sequence"/>
</dbReference>
<evidence type="ECO:0000259" key="10">
    <source>
        <dbReference type="PROSITE" id="PS50929"/>
    </source>
</evidence>
<dbReference type="InterPro" id="IPR039421">
    <property type="entry name" value="Type_1_exporter"/>
</dbReference>
<keyword evidence="2" id="KW-0813">Transport</keyword>
<dbReference type="GO" id="GO:0005886">
    <property type="term" value="C:plasma membrane"/>
    <property type="evidence" value="ECO:0007669"/>
    <property type="project" value="UniProtKB-SubCell"/>
</dbReference>
<keyword evidence="5 11" id="KW-0067">ATP-binding</keyword>
<dbReference type="PANTHER" id="PTHR24221:SF397">
    <property type="entry name" value="ABC TRANSPORTER, ATP-BINDING TRANSMEMBRANE PROTEIN"/>
    <property type="match status" value="1"/>
</dbReference>
<dbReference type="AlphaFoldDB" id="A0A3A9AEY3"/>
<dbReference type="PROSITE" id="PS50893">
    <property type="entry name" value="ABC_TRANSPORTER_2"/>
    <property type="match status" value="1"/>
</dbReference>
<keyword evidence="12" id="KW-1185">Reference proteome</keyword>
<dbReference type="GO" id="GO:0005524">
    <property type="term" value="F:ATP binding"/>
    <property type="evidence" value="ECO:0007669"/>
    <property type="project" value="UniProtKB-KW"/>
</dbReference>
<comment type="subcellular location">
    <subcellularLocation>
        <location evidence="1">Cell membrane</location>
        <topology evidence="1">Multi-pass membrane protein</topology>
    </subcellularLocation>
</comment>
<dbReference type="InterPro" id="IPR017871">
    <property type="entry name" value="ABC_transporter-like_CS"/>
</dbReference>
<dbReference type="GO" id="GO:0140359">
    <property type="term" value="F:ABC-type transporter activity"/>
    <property type="evidence" value="ECO:0007669"/>
    <property type="project" value="InterPro"/>
</dbReference>
<dbReference type="SUPFAM" id="SSF90123">
    <property type="entry name" value="ABC transporter transmembrane region"/>
    <property type="match status" value="1"/>
</dbReference>
<dbReference type="Pfam" id="PF00005">
    <property type="entry name" value="ABC_tran"/>
    <property type="match status" value="1"/>
</dbReference>
<evidence type="ECO:0000256" key="5">
    <source>
        <dbReference type="ARBA" id="ARBA00022840"/>
    </source>
</evidence>
<dbReference type="InterPro" id="IPR027417">
    <property type="entry name" value="P-loop_NTPase"/>
</dbReference>